<name>A0ABI7VY66_FELCA</name>
<proteinExistence type="inferred from homology"/>
<feature type="compositionally biased region" description="Polar residues" evidence="9">
    <location>
        <begin position="46"/>
        <end position="56"/>
    </location>
</feature>
<keyword evidence="3" id="KW-0963">Cytoplasm</keyword>
<dbReference type="InterPro" id="IPR000217">
    <property type="entry name" value="Tubulin"/>
</dbReference>
<evidence type="ECO:0000256" key="2">
    <source>
        <dbReference type="ARBA" id="ARBA00009636"/>
    </source>
</evidence>
<evidence type="ECO:0000313" key="11">
    <source>
        <dbReference type="Proteomes" id="UP000823872"/>
    </source>
</evidence>
<dbReference type="PANTHER" id="PTHR11588">
    <property type="entry name" value="TUBULIN"/>
    <property type="match status" value="1"/>
</dbReference>
<accession>A0ABI7VY66</accession>
<evidence type="ECO:0000256" key="7">
    <source>
        <dbReference type="ARBA" id="ARBA00023134"/>
    </source>
</evidence>
<dbReference type="Ensembl" id="ENSFCTT00005004855.1">
    <property type="protein sequence ID" value="ENSFCTP00005002875.1"/>
    <property type="gene ID" value="ENSFCTG00005001892.1"/>
</dbReference>
<evidence type="ECO:0000256" key="9">
    <source>
        <dbReference type="SAM" id="MobiDB-lite"/>
    </source>
</evidence>
<dbReference type="PRINTS" id="PR01162">
    <property type="entry name" value="ALPHATUBULIN"/>
</dbReference>
<dbReference type="InterPro" id="IPR002452">
    <property type="entry name" value="Alpha_tubulin"/>
</dbReference>
<evidence type="ECO:0000256" key="3">
    <source>
        <dbReference type="ARBA" id="ARBA00022490"/>
    </source>
</evidence>
<keyword evidence="4" id="KW-0493">Microtubule</keyword>
<keyword evidence="7" id="KW-0342">GTP-binding</keyword>
<evidence type="ECO:0000256" key="8">
    <source>
        <dbReference type="ARBA" id="ARBA00049117"/>
    </source>
</evidence>
<protein>
    <submittedName>
        <fullName evidence="10">Uncharacterized protein</fullName>
    </submittedName>
</protein>
<reference evidence="10" key="3">
    <citation type="submission" date="2025-09" db="UniProtKB">
        <authorList>
            <consortium name="Ensembl"/>
        </authorList>
    </citation>
    <scope>IDENTIFICATION</scope>
    <source>
        <strain evidence="10">breed Abyssinian</strain>
    </source>
</reference>
<evidence type="ECO:0000256" key="1">
    <source>
        <dbReference type="ARBA" id="ARBA00004496"/>
    </source>
</evidence>
<evidence type="ECO:0000313" key="10">
    <source>
        <dbReference type="Ensembl" id="ENSFCTP00005002875.1"/>
    </source>
</evidence>
<reference evidence="10" key="2">
    <citation type="submission" date="2025-08" db="UniProtKB">
        <authorList>
            <consortium name="Ensembl"/>
        </authorList>
    </citation>
    <scope>IDENTIFICATION</scope>
    <source>
        <strain evidence="10">breed Abyssinian</strain>
    </source>
</reference>
<comment type="similarity">
    <text evidence="2">Belongs to the tubulin family.</text>
</comment>
<keyword evidence="6" id="KW-0378">Hydrolase</keyword>
<keyword evidence="5" id="KW-0547">Nucleotide-binding</keyword>
<organism evidence="10 11">
    <name type="scientific">Felis catus</name>
    <name type="common">Cat</name>
    <name type="synonym">Felis silvestris catus</name>
    <dbReference type="NCBI Taxonomy" id="9685"/>
    <lineage>
        <taxon>Eukaryota</taxon>
        <taxon>Metazoa</taxon>
        <taxon>Chordata</taxon>
        <taxon>Craniata</taxon>
        <taxon>Vertebrata</taxon>
        <taxon>Euteleostomi</taxon>
        <taxon>Mammalia</taxon>
        <taxon>Eutheria</taxon>
        <taxon>Laurasiatheria</taxon>
        <taxon>Carnivora</taxon>
        <taxon>Feliformia</taxon>
        <taxon>Felidae</taxon>
        <taxon>Felinae</taxon>
        <taxon>Felis</taxon>
    </lineage>
</organism>
<dbReference type="GeneTree" id="ENSGT00950000183165"/>
<comment type="catalytic activity">
    <reaction evidence="8">
        <text>GTP + H2O = GDP + phosphate + H(+)</text>
        <dbReference type="Rhea" id="RHEA:19669"/>
        <dbReference type="ChEBI" id="CHEBI:15377"/>
        <dbReference type="ChEBI" id="CHEBI:15378"/>
        <dbReference type="ChEBI" id="CHEBI:37565"/>
        <dbReference type="ChEBI" id="CHEBI:43474"/>
        <dbReference type="ChEBI" id="CHEBI:58189"/>
    </reaction>
    <physiologicalReaction direction="left-to-right" evidence="8">
        <dbReference type="Rhea" id="RHEA:19670"/>
    </physiologicalReaction>
</comment>
<dbReference type="Gene3D" id="3.40.50.1440">
    <property type="entry name" value="Tubulin/FtsZ, GTPase domain"/>
    <property type="match status" value="1"/>
</dbReference>
<keyword evidence="11" id="KW-1185">Reference proteome</keyword>
<dbReference type="Proteomes" id="UP000823872">
    <property type="component" value="Chromosome A2"/>
</dbReference>
<evidence type="ECO:0000256" key="4">
    <source>
        <dbReference type="ARBA" id="ARBA00022701"/>
    </source>
</evidence>
<evidence type="ECO:0000256" key="5">
    <source>
        <dbReference type="ARBA" id="ARBA00022741"/>
    </source>
</evidence>
<dbReference type="InterPro" id="IPR036525">
    <property type="entry name" value="Tubulin/FtsZ_GTPase_sf"/>
</dbReference>
<reference evidence="10 11" key="1">
    <citation type="submission" date="2021-02" db="EMBL/GenBank/DDBJ databases">
        <title>Safari Cat Assemblies.</title>
        <authorList>
            <person name="Bredemeyer K.R."/>
            <person name="Murphy W.J."/>
        </authorList>
    </citation>
    <scope>NUCLEOTIDE SEQUENCE [LARGE SCALE GENOMIC DNA]</scope>
</reference>
<dbReference type="SUPFAM" id="SSF52490">
    <property type="entry name" value="Tubulin nucleotide-binding domain-like"/>
    <property type="match status" value="1"/>
</dbReference>
<feature type="region of interest" description="Disordered" evidence="9">
    <location>
        <begin position="26"/>
        <end position="57"/>
    </location>
</feature>
<sequence length="126" mass="13684">MVRKLRHRGVCKLFQLTNQQVAKTELKSSHDKLQSSKAATRLATPPGSSVAWNTDGIQPKGQLPIDKTIGGDDSFNTLFSETGASNHVLSAVFVDLEPTAIDEVCTATYCQLFHPERLITGDEDAA</sequence>
<comment type="subcellular location">
    <subcellularLocation>
        <location evidence="1">Cytoplasm</location>
    </subcellularLocation>
</comment>
<evidence type="ECO:0000256" key="6">
    <source>
        <dbReference type="ARBA" id="ARBA00022801"/>
    </source>
</evidence>